<evidence type="ECO:0000313" key="1">
    <source>
        <dbReference type="EMBL" id="GAA5529239.1"/>
    </source>
</evidence>
<sequence>MGYNQWIDQQVDSDFQKARFSAFLNAIKARLRDEPQTLLPFEEVRARLNIRSQTDRGMQIVPLQSIIGSEGRYSDFDRQFLPRHEVTKARWKNVDRAHYNDVMLPPIELYQIGEVYFVRDGNHRVSVARQQGQDFIDAHVIELLSDVPIKPTMTQDELNQLEERSDFLEWTNLAQLRPEAQFIELTTPGGYLDLIRHINGHRYFKSLELGEEPTSEEAILSWYDNIYKPLIDEIYDTGILAAFPERTATDLYLWIMDHRHYLTQTEGIDPGPKTAAIDYTRHFGERKNRVKLPDPPSKVELEFIHWSKLNLLRQDVRVPLSNDNDYARMKLHVIDHQYFMGKDLDREVTFEEAVQSWYDTVYRPVTQAIAQQHIGEMFPRHTIGDLYLLITDYLHMLRGQGVEIQPVQAAREYAERFGSERGAFLTGVLHRARRLMKRAFATT</sequence>
<dbReference type="RefSeq" id="WP_345722852.1">
    <property type="nucleotide sequence ID" value="NZ_BAABRU010000010.1"/>
</dbReference>
<organism evidence="1 2">
    <name type="scientific">Herpetosiphon gulosus</name>
    <dbReference type="NCBI Taxonomy" id="1973496"/>
    <lineage>
        <taxon>Bacteria</taxon>
        <taxon>Bacillati</taxon>
        <taxon>Chloroflexota</taxon>
        <taxon>Chloroflexia</taxon>
        <taxon>Herpetosiphonales</taxon>
        <taxon>Herpetosiphonaceae</taxon>
        <taxon>Herpetosiphon</taxon>
    </lineage>
</organism>
<dbReference type="InterPro" id="IPR036086">
    <property type="entry name" value="ParB/Sulfiredoxin_sf"/>
</dbReference>
<name>A0ABP9X1I6_9CHLR</name>
<gene>
    <name evidence="1" type="ORF">Hgul01_03045</name>
</gene>
<reference evidence="1 2" key="1">
    <citation type="submission" date="2024-02" db="EMBL/GenBank/DDBJ databases">
        <title>Herpetosiphon gulosus NBRC 112829.</title>
        <authorList>
            <person name="Ichikawa N."/>
            <person name="Katano-Makiyama Y."/>
            <person name="Hidaka K."/>
        </authorList>
    </citation>
    <scope>NUCLEOTIDE SEQUENCE [LARGE SCALE GENOMIC DNA]</scope>
    <source>
        <strain evidence="1 2">NBRC 112829</strain>
    </source>
</reference>
<proteinExistence type="predicted"/>
<comment type="caution">
    <text evidence="1">The sequence shown here is derived from an EMBL/GenBank/DDBJ whole genome shotgun (WGS) entry which is preliminary data.</text>
</comment>
<protein>
    <recommendedName>
        <fullName evidence="3">Transcriptional regulator</fullName>
    </recommendedName>
</protein>
<evidence type="ECO:0008006" key="3">
    <source>
        <dbReference type="Google" id="ProtNLM"/>
    </source>
</evidence>
<dbReference type="Proteomes" id="UP001428290">
    <property type="component" value="Unassembled WGS sequence"/>
</dbReference>
<evidence type="ECO:0000313" key="2">
    <source>
        <dbReference type="Proteomes" id="UP001428290"/>
    </source>
</evidence>
<dbReference type="SUPFAM" id="SSF110849">
    <property type="entry name" value="ParB/Sulfiredoxin"/>
    <property type="match status" value="1"/>
</dbReference>
<keyword evidence="2" id="KW-1185">Reference proteome</keyword>
<accession>A0ABP9X1I6</accession>
<dbReference type="EMBL" id="BAABRU010000010">
    <property type="protein sequence ID" value="GAA5529239.1"/>
    <property type="molecule type" value="Genomic_DNA"/>
</dbReference>